<dbReference type="SMART" id="SM00164">
    <property type="entry name" value="TBC"/>
    <property type="match status" value="1"/>
</dbReference>
<dbReference type="SUPFAM" id="SSF47473">
    <property type="entry name" value="EF-hand"/>
    <property type="match status" value="1"/>
</dbReference>
<gene>
    <name evidence="5" type="ORF">CC80DRAFT_470087</name>
</gene>
<dbReference type="EMBL" id="ML976988">
    <property type="protein sequence ID" value="KAF1957955.1"/>
    <property type="molecule type" value="Genomic_DNA"/>
</dbReference>
<evidence type="ECO:0000256" key="2">
    <source>
        <dbReference type="ARBA" id="ARBA00022598"/>
    </source>
</evidence>
<dbReference type="InterPro" id="IPR011992">
    <property type="entry name" value="EF-hand-dom_pair"/>
</dbReference>
<feature type="compositionally biased region" description="Basic and acidic residues" evidence="3">
    <location>
        <begin position="66"/>
        <end position="80"/>
    </location>
</feature>
<dbReference type="FunFam" id="1.10.8.270:FF:000015">
    <property type="entry name" value="GTPase activating protein (Gyp2)"/>
    <property type="match status" value="1"/>
</dbReference>
<dbReference type="InterPro" id="IPR000873">
    <property type="entry name" value="AMP-dep_synth/lig_dom"/>
</dbReference>
<dbReference type="Pfam" id="PF00566">
    <property type="entry name" value="RabGAP-TBC"/>
    <property type="match status" value="1"/>
</dbReference>
<dbReference type="SUPFAM" id="SSF47923">
    <property type="entry name" value="Ypt/Rab-GAP domain of gyp1p"/>
    <property type="match status" value="2"/>
</dbReference>
<feature type="region of interest" description="Disordered" evidence="3">
    <location>
        <begin position="856"/>
        <end position="910"/>
    </location>
</feature>
<accession>A0A6A5TZB1</accession>
<feature type="region of interest" description="Disordered" evidence="3">
    <location>
        <begin position="1083"/>
        <end position="1111"/>
    </location>
</feature>
<dbReference type="PROSITE" id="PS00455">
    <property type="entry name" value="AMP_BINDING"/>
    <property type="match status" value="1"/>
</dbReference>
<dbReference type="PROSITE" id="PS50086">
    <property type="entry name" value="TBC_RABGAP"/>
    <property type="match status" value="1"/>
</dbReference>
<dbReference type="Pfam" id="PF00501">
    <property type="entry name" value="AMP-binding"/>
    <property type="match status" value="1"/>
</dbReference>
<dbReference type="Gene3D" id="1.10.238.10">
    <property type="entry name" value="EF-hand"/>
    <property type="match status" value="1"/>
</dbReference>
<name>A0A6A5TZB1_9PLEO</name>
<feature type="region of interest" description="Disordered" evidence="3">
    <location>
        <begin position="1029"/>
        <end position="1059"/>
    </location>
</feature>
<keyword evidence="2" id="KW-0436">Ligase</keyword>
<evidence type="ECO:0000313" key="5">
    <source>
        <dbReference type="EMBL" id="KAF1957955.1"/>
    </source>
</evidence>
<evidence type="ECO:0000259" key="4">
    <source>
        <dbReference type="PROSITE" id="PS50086"/>
    </source>
</evidence>
<sequence>MFTISNLVQKAQQFIEPTLNIAGPTSANQRPTKATLFRLQFRLPESQNPLQEITAELTLSPHHSTRGSDDVTPPEKERSQGNHYVGKLHLSEHFLCFSTQASSFANSASLSSSSSFTGQTHGTGPAGNGFTLPLCAIRRVERLHSQSYMFALAITTWNGTPDVKGKPPSGQKLTIQLAGSRPACERFCDGLKKGLREGVKDVEDLRNIVRDCYSEYLLNIDDDKKAGGDAAKPEREHPDTGLGLIFRYPGNARKLRDATKIRLWKEYLRENGRNVTLIRQPTFHKLIRVGLPNRLRGEIWELASGSFFLRLQNPKQYTETLAKYSGRESLAIDEIEKDLNRSLPEYPGFQSQEGIGRLRRVLTAYSWTNEEVGYCQAMNIVVAALLIYMSESQAFFLLSILCDRLLPGYYSQTMYGTLLDQRVFESLVEKTMPILWDHLVKSDVQLSVVSLPWFLSLYINSMPLVFAFRVLDVFFLEGPKVLFQIGLAILRINGEELLDATDDGTFISVLKSYFARLDESAHPKSENPKLRAVTRFQELMVVAFKEFAGITQNTISEQRSKHKNAVLENIENFTKRTSIRNLGPESKKLSVNDLGFLYDRFYQVLYDRQQRAEIMQQEADRKAKAARNKATEVVTGFSSSSVEKGRVALGPSPTQMDYDAFREFLASIAKWAITDSPSSPPETNGTTPHSYFGGSTRNRPPMSPWGTGPEPAEHDFMKRLFRRWDIDMSDSLSLQNVVSGFAAVKGSSDIMSNISYFFELYDDDGDGRVDREGILRISEALLFLSRRGLSETPSPAHSMSDVRSIESTDRSTRDEQFLSSVSAFIRRCFEYADPDHPSNQGTDPVSETFAIGDDEDDLIDFGTEPSTPTAAKPASPKHEKGPLSPVKSKTDPLSPVDKTTSTESDGAGKNVKAEAANAALDPNKPLYITLPTFRMVILADEILEQFFEVGFSSSFRLADAHLSSFASSSSNLTTFTNAGKQIAAASAGMGGVIGGAGAGVVPPGKGLRGMLDNIVSDGMRVAAEVRRRMDEAQQELDKEAKHGREEEEEEEEAHAKDADLLEGAETAGVDASKGGVPELLASAGGATATDEIKPTKNRSASDASRRPPLLEQTVPEHFAGIVGRFGDRDAVISHHQNKHLTYATLDRDSNALARGLANLGVRKGKRVAVSLGNNVEFATVTYALFKLGAILVPLNPAFNAPQVLSALNHLGTSHLIIGAETNIPYKPPQSNVALLESLVPNLKGNHLESELVPSLRSITIVNNSAGRINFGEYKSTTRYQDVLDDGGEGRALEGVQLEPEEIVNIQFTSGTTSMPKAACLSHRSILNNGKSIGDRMGLTERDIVNCPPPLFHCFGCILGYMATATHGSAIVFPSEAFNPLLTLQAVQAHACTALYGVPTMFTAELELLANGTVPYTGFQHLRTGIAAGSSIPTELMRKLHKTLNLTELTICYGMTETSPVSAMTTTDDPIEKRIDSVGRVLPHVRAKVVDPSDWSRVLGVGERGELAVSGYLVMKGYWDDPVRTAEVLTPDVNGVPWMHTGDEASMDEEGYIKITGRIKDLIIRGGENIHPLEIENCLFEHERVKEVSVVGIPDEKYGECVAAFVVRHQGVELTAEEVRGWVKERLSHHLVPKWVFWVESYPKTASGKIQKFRLKEMGVSMLGEGKGER</sequence>
<dbReference type="PANTHER" id="PTHR43201:SF30">
    <property type="entry name" value="AMP-DEPENDENT SYNTHETASE_LIGASE DOMAIN-CONTAINING PROTEIN"/>
    <property type="match status" value="1"/>
</dbReference>
<dbReference type="PANTHER" id="PTHR43201">
    <property type="entry name" value="ACYL-COA SYNTHETASE"/>
    <property type="match status" value="1"/>
</dbReference>
<dbReference type="Pfam" id="PF13193">
    <property type="entry name" value="AMP-binding_C"/>
    <property type="match status" value="1"/>
</dbReference>
<dbReference type="Gene3D" id="1.10.472.80">
    <property type="entry name" value="Ypt/Rab-GAP domain of gyp1p, domain 3"/>
    <property type="match status" value="1"/>
</dbReference>
<dbReference type="InterPro" id="IPR020845">
    <property type="entry name" value="AMP-binding_CS"/>
</dbReference>
<feature type="compositionally biased region" description="Polar residues" evidence="3">
    <location>
        <begin position="675"/>
        <end position="698"/>
    </location>
</feature>
<reference evidence="5" key="1">
    <citation type="journal article" date="2020" name="Stud. Mycol.">
        <title>101 Dothideomycetes genomes: a test case for predicting lifestyles and emergence of pathogens.</title>
        <authorList>
            <person name="Haridas S."/>
            <person name="Albert R."/>
            <person name="Binder M."/>
            <person name="Bloem J."/>
            <person name="Labutti K."/>
            <person name="Salamov A."/>
            <person name="Andreopoulos B."/>
            <person name="Baker S."/>
            <person name="Barry K."/>
            <person name="Bills G."/>
            <person name="Bluhm B."/>
            <person name="Cannon C."/>
            <person name="Castanera R."/>
            <person name="Culley D."/>
            <person name="Daum C."/>
            <person name="Ezra D."/>
            <person name="Gonzalez J."/>
            <person name="Henrissat B."/>
            <person name="Kuo A."/>
            <person name="Liang C."/>
            <person name="Lipzen A."/>
            <person name="Lutzoni F."/>
            <person name="Magnuson J."/>
            <person name="Mondo S."/>
            <person name="Nolan M."/>
            <person name="Ohm R."/>
            <person name="Pangilinan J."/>
            <person name="Park H.-J."/>
            <person name="Ramirez L."/>
            <person name="Alfaro M."/>
            <person name="Sun H."/>
            <person name="Tritt A."/>
            <person name="Yoshinaga Y."/>
            <person name="Zwiers L.-H."/>
            <person name="Turgeon B."/>
            <person name="Goodwin S."/>
            <person name="Spatafora J."/>
            <person name="Crous P."/>
            <person name="Grigoriev I."/>
        </authorList>
    </citation>
    <scope>NUCLEOTIDE SEQUENCE</scope>
    <source>
        <strain evidence="5">CBS 675.92</strain>
    </source>
</reference>
<dbReference type="FunFam" id="3.30.300.30:FF:000008">
    <property type="entry name" value="2,3-dihydroxybenzoate-AMP ligase"/>
    <property type="match status" value="1"/>
</dbReference>
<dbReference type="InterPro" id="IPR045851">
    <property type="entry name" value="AMP-bd_C_sf"/>
</dbReference>
<dbReference type="Proteomes" id="UP000800035">
    <property type="component" value="Unassembled WGS sequence"/>
</dbReference>
<dbReference type="OrthoDB" id="17687at2759"/>
<proteinExistence type="inferred from homology"/>
<dbReference type="CDD" id="cd05917">
    <property type="entry name" value="FACL_like_2"/>
    <property type="match status" value="1"/>
</dbReference>
<dbReference type="InterPro" id="IPR000195">
    <property type="entry name" value="Rab-GAP-TBC_dom"/>
</dbReference>
<dbReference type="InterPro" id="IPR042099">
    <property type="entry name" value="ANL_N_sf"/>
</dbReference>
<comment type="similarity">
    <text evidence="1">Belongs to the ATP-dependent AMP-binding enzyme family.</text>
</comment>
<protein>
    <submittedName>
        <fullName evidence="5">Acetyl-CoA synthetase-like protein</fullName>
    </submittedName>
</protein>
<feature type="region of interest" description="Disordered" evidence="3">
    <location>
        <begin position="675"/>
        <end position="710"/>
    </location>
</feature>
<dbReference type="InterPro" id="IPR035969">
    <property type="entry name" value="Rab-GAP_TBC_sf"/>
</dbReference>
<evidence type="ECO:0000313" key="6">
    <source>
        <dbReference type="Proteomes" id="UP000800035"/>
    </source>
</evidence>
<feature type="region of interest" description="Disordered" evidence="3">
    <location>
        <begin position="790"/>
        <end position="814"/>
    </location>
</feature>
<dbReference type="InterPro" id="IPR025110">
    <property type="entry name" value="AMP-bd_C"/>
</dbReference>
<evidence type="ECO:0000256" key="3">
    <source>
        <dbReference type="SAM" id="MobiDB-lite"/>
    </source>
</evidence>
<dbReference type="GO" id="GO:0031956">
    <property type="term" value="F:medium-chain fatty acid-CoA ligase activity"/>
    <property type="evidence" value="ECO:0007669"/>
    <property type="project" value="TreeGrafter"/>
</dbReference>
<feature type="compositionally biased region" description="Basic and acidic residues" evidence="3">
    <location>
        <begin position="1029"/>
        <end position="1045"/>
    </location>
</feature>
<feature type="region of interest" description="Disordered" evidence="3">
    <location>
        <begin position="56"/>
        <end position="80"/>
    </location>
</feature>
<keyword evidence="6" id="KW-1185">Reference proteome</keyword>
<feature type="compositionally biased region" description="Low complexity" evidence="3">
    <location>
        <begin position="865"/>
        <end position="874"/>
    </location>
</feature>
<dbReference type="Gene3D" id="1.10.8.270">
    <property type="entry name" value="putative rabgap domain of human tbc1 domain family member 14 like domains"/>
    <property type="match status" value="1"/>
</dbReference>
<feature type="domain" description="Rab-GAP TBC" evidence="4">
    <location>
        <begin position="290"/>
        <end position="478"/>
    </location>
</feature>
<evidence type="ECO:0000256" key="1">
    <source>
        <dbReference type="ARBA" id="ARBA00006432"/>
    </source>
</evidence>
<organism evidence="5 6">
    <name type="scientific">Byssothecium circinans</name>
    <dbReference type="NCBI Taxonomy" id="147558"/>
    <lineage>
        <taxon>Eukaryota</taxon>
        <taxon>Fungi</taxon>
        <taxon>Dikarya</taxon>
        <taxon>Ascomycota</taxon>
        <taxon>Pezizomycotina</taxon>
        <taxon>Dothideomycetes</taxon>
        <taxon>Pleosporomycetidae</taxon>
        <taxon>Pleosporales</taxon>
        <taxon>Massarineae</taxon>
        <taxon>Massarinaceae</taxon>
        <taxon>Byssothecium</taxon>
    </lineage>
</organism>
<dbReference type="Gene3D" id="3.40.50.12780">
    <property type="entry name" value="N-terminal domain of ligase-like"/>
    <property type="match status" value="1"/>
</dbReference>
<dbReference type="SUPFAM" id="SSF56801">
    <property type="entry name" value="Acetyl-CoA synthetase-like"/>
    <property type="match status" value="1"/>
</dbReference>
<dbReference type="Gene3D" id="3.30.300.30">
    <property type="match status" value="1"/>
</dbReference>
<dbReference type="FunFam" id="1.10.472.80:FF:000021">
    <property type="entry name" value="GTPase activating protein (Gyp2)"/>
    <property type="match status" value="1"/>
</dbReference>
<feature type="compositionally biased region" description="Basic and acidic residues" evidence="3">
    <location>
        <begin position="803"/>
        <end position="814"/>
    </location>
</feature>
<dbReference type="GO" id="GO:0006631">
    <property type="term" value="P:fatty acid metabolic process"/>
    <property type="evidence" value="ECO:0007669"/>
    <property type="project" value="TreeGrafter"/>
</dbReference>